<sequence>MPRDAIVVLDPNPDLAADCALSILGVIYLAIDMEKHAGADIRILAVSTAGHDDLLSDLVHLRDGSRNFGFIYLLHNAEYPRVPILQKRTEAQGIISYNKFAEAKGLQALTSPTYTADGIELDKTSHDEVPYYLFRAHMHQLSVCKGDDKFEQTLFSEVITISRFALPCVLQTGFPFSPLITPEGGEIVLGTHHTSVLNGVVKSRDWTMMPARIRDRWMREYAPEGQSLADVLFPTTPELAIDNEDEWVGVEEV</sequence>
<dbReference type="AlphaFoldDB" id="A0A1B8ABK0"/>
<name>A0A1B8ABK0_FUSPO</name>
<evidence type="ECO:0000313" key="2">
    <source>
        <dbReference type="Proteomes" id="UP000091967"/>
    </source>
</evidence>
<dbReference type="EMBL" id="LYXU01000004">
    <property type="protein sequence ID" value="OBS17839.1"/>
    <property type="molecule type" value="Genomic_DNA"/>
</dbReference>
<keyword evidence="2" id="KW-1185">Reference proteome</keyword>
<accession>A0A1B8ABK0</accession>
<comment type="caution">
    <text evidence="1">The sequence shown here is derived from an EMBL/GenBank/DDBJ whole genome shotgun (WGS) entry which is preliminary data.</text>
</comment>
<proteinExistence type="predicted"/>
<evidence type="ECO:0000313" key="1">
    <source>
        <dbReference type="EMBL" id="OBS17839.1"/>
    </source>
</evidence>
<reference evidence="1 2" key="1">
    <citation type="submission" date="2016-06" db="EMBL/GenBank/DDBJ databases">
        <title>Living apart together: crosstalk between the core and supernumerary genomes in a fungal plant pathogen.</title>
        <authorList>
            <person name="Vanheule A."/>
            <person name="Audenaert K."/>
            <person name="Warris S."/>
            <person name="Van De Geest H."/>
            <person name="Schijlen E."/>
            <person name="Hofte M."/>
            <person name="De Saeger S."/>
            <person name="Haesaert G."/>
            <person name="Waalwijk C."/>
            <person name="Van Der Lee T."/>
        </authorList>
    </citation>
    <scope>NUCLEOTIDE SEQUENCE [LARGE SCALE GENOMIC DNA]</scope>
    <source>
        <strain evidence="1 2">2516</strain>
    </source>
</reference>
<organism evidence="1 2">
    <name type="scientific">Fusarium poae</name>
    <dbReference type="NCBI Taxonomy" id="36050"/>
    <lineage>
        <taxon>Eukaryota</taxon>
        <taxon>Fungi</taxon>
        <taxon>Dikarya</taxon>
        <taxon>Ascomycota</taxon>
        <taxon>Pezizomycotina</taxon>
        <taxon>Sordariomycetes</taxon>
        <taxon>Hypocreomycetidae</taxon>
        <taxon>Hypocreales</taxon>
        <taxon>Nectriaceae</taxon>
        <taxon>Fusarium</taxon>
    </lineage>
</organism>
<dbReference type="Proteomes" id="UP000091967">
    <property type="component" value="Unassembled WGS sequence"/>
</dbReference>
<gene>
    <name evidence="1" type="ORF">FPOA_09568</name>
</gene>
<protein>
    <submittedName>
        <fullName evidence="1">Uncharacterized protein</fullName>
    </submittedName>
</protein>